<evidence type="ECO:0000256" key="1">
    <source>
        <dbReference type="ARBA" id="ARBA00022441"/>
    </source>
</evidence>
<dbReference type="PANTHER" id="PTHR46093">
    <property type="entry name" value="ACYL-COA-BINDING DOMAIN-CONTAINING PROTEIN 5"/>
    <property type="match status" value="1"/>
</dbReference>
<dbReference type="Pfam" id="PF24681">
    <property type="entry name" value="Kelch_KLHDC2_KLHL20_DRC7"/>
    <property type="match status" value="2"/>
</dbReference>
<feature type="coiled-coil region" evidence="3">
    <location>
        <begin position="422"/>
        <end position="456"/>
    </location>
</feature>
<dbReference type="Gene3D" id="2.120.10.80">
    <property type="entry name" value="Kelch-type beta propeller"/>
    <property type="match status" value="4"/>
</dbReference>
<accession>A0A9P5VDU8</accession>
<keyword evidence="2" id="KW-0677">Repeat</keyword>
<dbReference type="SUPFAM" id="SSF117281">
    <property type="entry name" value="Kelch motif"/>
    <property type="match status" value="1"/>
</dbReference>
<evidence type="ECO:0000313" key="5">
    <source>
        <dbReference type="Proteomes" id="UP000748756"/>
    </source>
</evidence>
<proteinExistence type="predicted"/>
<dbReference type="InterPro" id="IPR015915">
    <property type="entry name" value="Kelch-typ_b-propeller"/>
</dbReference>
<dbReference type="InterPro" id="IPR011043">
    <property type="entry name" value="Gal_Oxase/kelch_b-propeller"/>
</dbReference>
<comment type="caution">
    <text evidence="4">The sequence shown here is derived from an EMBL/GenBank/DDBJ whole genome shotgun (WGS) entry which is preliminary data.</text>
</comment>
<name>A0A9P5VDU8_9FUNG</name>
<gene>
    <name evidence="4" type="primary">ACBP5</name>
    <name evidence="4" type="ORF">BG015_011966</name>
</gene>
<keyword evidence="3" id="KW-0175">Coiled coil</keyword>
<evidence type="ECO:0000313" key="4">
    <source>
        <dbReference type="EMBL" id="KAF9154784.1"/>
    </source>
</evidence>
<reference evidence="4" key="1">
    <citation type="journal article" date="2020" name="Fungal Divers.">
        <title>Resolving the Mortierellaceae phylogeny through synthesis of multi-gene phylogenetics and phylogenomics.</title>
        <authorList>
            <person name="Vandepol N."/>
            <person name="Liber J."/>
            <person name="Desiro A."/>
            <person name="Na H."/>
            <person name="Kennedy M."/>
            <person name="Barry K."/>
            <person name="Grigoriev I.V."/>
            <person name="Miller A.N."/>
            <person name="O'Donnell K."/>
            <person name="Stajich J.E."/>
            <person name="Bonito G."/>
        </authorList>
    </citation>
    <scope>NUCLEOTIDE SEQUENCE</scope>
    <source>
        <strain evidence="4">NRRL 6426</strain>
    </source>
</reference>
<dbReference type="PANTHER" id="PTHR46093:SF18">
    <property type="entry name" value="FIBRONECTIN TYPE-III DOMAIN-CONTAINING PROTEIN"/>
    <property type="match status" value="1"/>
</dbReference>
<dbReference type="AlphaFoldDB" id="A0A9P5VDU8"/>
<keyword evidence="1" id="KW-0880">Kelch repeat</keyword>
<protein>
    <submittedName>
        <fullName evidence="4">Acyl-CoA-binding domain-containing protein 5</fullName>
    </submittedName>
</protein>
<evidence type="ECO:0000256" key="3">
    <source>
        <dbReference type="SAM" id="Coils"/>
    </source>
</evidence>
<dbReference type="SUPFAM" id="SSF50965">
    <property type="entry name" value="Galactose oxidase, central domain"/>
    <property type="match status" value="1"/>
</dbReference>
<dbReference type="OrthoDB" id="2368020at2759"/>
<dbReference type="Proteomes" id="UP000748756">
    <property type="component" value="Unassembled WGS sequence"/>
</dbReference>
<evidence type="ECO:0000256" key="2">
    <source>
        <dbReference type="ARBA" id="ARBA00022737"/>
    </source>
</evidence>
<organism evidence="4 5">
    <name type="scientific">Linnemannia schmuckeri</name>
    <dbReference type="NCBI Taxonomy" id="64567"/>
    <lineage>
        <taxon>Eukaryota</taxon>
        <taxon>Fungi</taxon>
        <taxon>Fungi incertae sedis</taxon>
        <taxon>Mucoromycota</taxon>
        <taxon>Mortierellomycotina</taxon>
        <taxon>Mortierellomycetes</taxon>
        <taxon>Mortierellales</taxon>
        <taxon>Mortierellaceae</taxon>
        <taxon>Linnemannia</taxon>
    </lineage>
</organism>
<sequence length="988" mass="109283">MRPQRRWPVGTTTRPRSVTKLYVVGGVKPAGPSYVAIRQVISLDLTIPFNSTAPAWTQLADGPLQSLFPTALSSDEQTLFAFHIPETNSPWQYSVQENKWQESVVKFERAEFIGIGSVTDPRTGLIYLAGGFDEVNKNAPTMKTIDIFDPISQTIHVENLPDPTTVFPIRQNYANVWSKYKNSILYWGGNNKNPLGPGLVGNSVTELLTDSMTWSTMATLGTAPAEREGHCMAANEDGTKVVIYGGILANDTKVGDLWILDVVTSTWSQGITGPTRVYSVCTIAGEQFLLWGGSTNLTLVSSPEMVIYNLNTSAYIQHYTPPAFYKNLKPPPPLTRTRAPWPINNPALNSPPVSIGVSVGSAVGGLVLMSVIVAMFIIRRRRQQGQSYEILPRVLARLLRLGQGSVRGGKRPMKNPQENPEDYELERSLRKLEDKRNKLEDQKKELDQRRELLVLQHQQSALNRGPTSPIDSRDVFLVPLSAPHQVIPEPVTSEMYSPEDLESRRTVQGVFGPFDMYQGDSYAGDGPRRQSEMAQDAIEPTYEPSPTINSAIPDLIYLQSQDVGMDWTRHQQTSQLEHPLLTSAEAAAATTTSSPNEQKKTPTTYYTPTPVFYPAFARSVNKLYVLGGAKSGGIRLTLLAQFMSLDLTIPWSAAVPAWTRLADGPRQYRFPGTLSSDEQTFFVFHVQGTNSPWQYNIKNDSWQESTANFEDAEFVGIEAVTDPGTGLVYLAGGYDSVNYNAALMKTIDIFDPVSQTIHMEDLPDPTVAFPVRLFYKTVWIKTLNSVLYFGGKNKAPPGPDLVTNGVTLLSTASMTWSTMQTKGTAPTGRTNHCMSTNENGTMVAIYGGHLVDETVIGELWILDIPTATWTQGPTGPVRSDSVCTIAGDQFLIWSGSRFRNMTTDPNEMLIYNFKSKTYVQEYTPPAFYKDLRPPPALTRTTAPWPAAAKGSDPGHPPKIHENSISRIEEKIIIGPAATKTRIEWTKRG</sequence>
<dbReference type="EMBL" id="JAAAUQ010000097">
    <property type="protein sequence ID" value="KAF9154784.1"/>
    <property type="molecule type" value="Genomic_DNA"/>
</dbReference>
<dbReference type="CDD" id="cd21699">
    <property type="entry name" value="JMTM_APP_like"/>
    <property type="match status" value="1"/>
</dbReference>
<keyword evidence="5" id="KW-1185">Reference proteome</keyword>